<evidence type="ECO:0000256" key="7">
    <source>
        <dbReference type="ARBA" id="ARBA00023049"/>
    </source>
</evidence>
<evidence type="ECO:0000259" key="10">
    <source>
        <dbReference type="Pfam" id="PF05649"/>
    </source>
</evidence>
<feature type="compositionally biased region" description="Low complexity" evidence="8">
    <location>
        <begin position="141"/>
        <end position="161"/>
    </location>
</feature>
<feature type="domain" description="Peptidase M13 C-terminal" evidence="9">
    <location>
        <begin position="766"/>
        <end position="880"/>
    </location>
</feature>
<dbReference type="Pfam" id="PF01431">
    <property type="entry name" value="Peptidase_M13"/>
    <property type="match status" value="2"/>
</dbReference>
<dbReference type="GO" id="GO:0004222">
    <property type="term" value="F:metalloendopeptidase activity"/>
    <property type="evidence" value="ECO:0007669"/>
    <property type="project" value="InterPro"/>
</dbReference>
<dbReference type="InterPro" id="IPR024079">
    <property type="entry name" value="MetalloPept_cat_dom_sf"/>
</dbReference>
<feature type="domain" description="Peptidase M13 N-terminal" evidence="10">
    <location>
        <begin position="273"/>
        <end position="695"/>
    </location>
</feature>
<feature type="region of interest" description="Disordered" evidence="8">
    <location>
        <begin position="23"/>
        <end position="42"/>
    </location>
</feature>
<evidence type="ECO:0000256" key="5">
    <source>
        <dbReference type="ARBA" id="ARBA00022801"/>
    </source>
</evidence>
<dbReference type="AlphaFoldDB" id="A0AAV2PPI3"/>
<dbReference type="SUPFAM" id="SSF55486">
    <property type="entry name" value="Metalloproteases ('zincins'), catalytic domain"/>
    <property type="match status" value="1"/>
</dbReference>
<keyword evidence="5" id="KW-0378">Hydrolase</keyword>
<evidence type="ECO:0000256" key="4">
    <source>
        <dbReference type="ARBA" id="ARBA00022723"/>
    </source>
</evidence>
<comment type="caution">
    <text evidence="11">The sequence shown here is derived from an EMBL/GenBank/DDBJ whole genome shotgun (WGS) entry which is preliminary data.</text>
</comment>
<protein>
    <submittedName>
        <fullName evidence="11">Uncharacterized protein</fullName>
    </submittedName>
</protein>
<dbReference type="PROSITE" id="PS51885">
    <property type="entry name" value="NEPRILYSIN"/>
    <property type="match status" value="1"/>
</dbReference>
<feature type="compositionally biased region" description="Low complexity" evidence="8">
    <location>
        <begin position="33"/>
        <end position="42"/>
    </location>
</feature>
<reference evidence="11 12" key="1">
    <citation type="submission" date="2024-05" db="EMBL/GenBank/DDBJ databases">
        <authorList>
            <person name="Wallberg A."/>
        </authorList>
    </citation>
    <scope>NUCLEOTIDE SEQUENCE [LARGE SCALE GENOMIC DNA]</scope>
</reference>
<dbReference type="PRINTS" id="PR00786">
    <property type="entry name" value="NEPRILYSIN"/>
</dbReference>
<dbReference type="InterPro" id="IPR008753">
    <property type="entry name" value="Peptidase_M13_N"/>
</dbReference>
<proteinExistence type="inferred from homology"/>
<keyword evidence="12" id="KW-1185">Reference proteome</keyword>
<dbReference type="InterPro" id="IPR042089">
    <property type="entry name" value="Peptidase_M13_dom_2"/>
</dbReference>
<evidence type="ECO:0000259" key="9">
    <source>
        <dbReference type="Pfam" id="PF01431"/>
    </source>
</evidence>
<dbReference type="PANTHER" id="PTHR11733:SF240">
    <property type="entry name" value="GH14155P-RELATED"/>
    <property type="match status" value="1"/>
</dbReference>
<comment type="cofactor">
    <cofactor evidence="1">
        <name>Zn(2+)</name>
        <dbReference type="ChEBI" id="CHEBI:29105"/>
    </cofactor>
</comment>
<keyword evidence="7" id="KW-0482">Metalloprotease</keyword>
<dbReference type="InterPro" id="IPR000718">
    <property type="entry name" value="Peptidase_M13"/>
</dbReference>
<dbReference type="GO" id="GO:0016485">
    <property type="term" value="P:protein processing"/>
    <property type="evidence" value="ECO:0007669"/>
    <property type="project" value="TreeGrafter"/>
</dbReference>
<gene>
    <name evidence="11" type="ORF">MNOR_LOCUS1560</name>
</gene>
<name>A0AAV2PPI3_MEGNR</name>
<dbReference type="Gene3D" id="1.10.1380.10">
    <property type="entry name" value="Neutral endopeptidase , domain2"/>
    <property type="match status" value="1"/>
</dbReference>
<evidence type="ECO:0000256" key="1">
    <source>
        <dbReference type="ARBA" id="ARBA00001947"/>
    </source>
</evidence>
<comment type="similarity">
    <text evidence="2">Belongs to the peptidase M13 family.</text>
</comment>
<feature type="compositionally biased region" description="Polar residues" evidence="8">
    <location>
        <begin position="82"/>
        <end position="106"/>
    </location>
</feature>
<dbReference type="GO" id="GO:0046872">
    <property type="term" value="F:metal ion binding"/>
    <property type="evidence" value="ECO:0007669"/>
    <property type="project" value="UniProtKB-KW"/>
</dbReference>
<evidence type="ECO:0000313" key="12">
    <source>
        <dbReference type="Proteomes" id="UP001497623"/>
    </source>
</evidence>
<keyword evidence="3" id="KW-0645">Protease</keyword>
<dbReference type="EMBL" id="CAXKWB010000418">
    <property type="protein sequence ID" value="CAL4060805.1"/>
    <property type="molecule type" value="Genomic_DNA"/>
</dbReference>
<dbReference type="GO" id="GO:0005886">
    <property type="term" value="C:plasma membrane"/>
    <property type="evidence" value="ECO:0007669"/>
    <property type="project" value="TreeGrafter"/>
</dbReference>
<evidence type="ECO:0000256" key="2">
    <source>
        <dbReference type="ARBA" id="ARBA00007357"/>
    </source>
</evidence>
<feature type="compositionally biased region" description="Low complexity" evidence="8">
    <location>
        <begin position="115"/>
        <end position="133"/>
    </location>
</feature>
<dbReference type="PANTHER" id="PTHR11733">
    <property type="entry name" value="ZINC METALLOPROTEASE FAMILY M13 NEPRILYSIN-RELATED"/>
    <property type="match status" value="1"/>
</dbReference>
<keyword evidence="4" id="KW-0479">Metal-binding</keyword>
<sequence length="995" mass="112752">TDDSPRGAPLQLQRHLSCIPLASTAQKGKEESISSTSTVSTSTKILEVRSTSSLTSLTTTESLDSNDTSVTSDGTSVTTTDQAYINDTTSELTDENSNTTYFTKSTDVGRENDTSDVTESSESTDTSSETESSQIYDTEITTDNSNETTYTSYYDNTSSSEHTAYNNENSTLSTIYSTDNMTTETTLINTNVTEAYTSESSSSDMYTSMNVTTTMKTSQTSEISTTTSVESTSASIEETTSFAEDFNVNTCETAVCKQLAARMVDLMNHSVDPCQDFYQYSCGNGVDNPYLSQVNPMDAAMNRIKEAVLSSNPDNQAHVLYDSCMDKKTPSLEERIAYIQELVLDLGEIDPRLEMKENESSAYDYIDARPFNFTQILAKMMKQHFTPLFDLTLDVDDRNTSRFILRLTPPLFHSPLTEDIREYTCLNQYYEEMNKKSTNDLDELYDTYKECSKEGKGIDEYTKSSFASVNKIGLLKNFSVEYQNKIKTSLPFEVSDVYAEAVLELFPDQNDLRLGLINREYTLYTLQEMDNGNESEANDKSRLQSKIFSWHGLVEELLNRTVNSSTTSVQVYFPEQLAEVLELLESFIEEGPGRLRNVLLALWSQYLDSNLIEPLGHTSHTEEYCLRLVTDLLPDVTTQLYLNSFDRDILNNQMGKVKYLTKLVKDKVMSRFSDTSNDLIVMIQQKLDSMKFDIGEELLEGYQDFIGKLPKGELNKEDFPRNVFQLQNRYRHILYSLEDENPNDSLIMWLQSNLPYYTSGSTSYPLNTVLIPIGSVESPFYEQEGPDFINFAGLGKMISHEMMHAFDSTGIRYELKNAQNLLTSSKQCQNEQLSNTQTFIINDVSMKATLPADLILNEALSDSSAVQLAWEAYRSTLNDETHHRNRRAAKGRQKIGRLTDLSETHRYDKAPNFDVLPFLDPIPIKQFYIRSAQIHCEKTSTVNLLHLKEKEHLHSSLRVNHMARNDPLFQQAFECPNNSPMKKNPQCSYIPLNDS</sequence>
<evidence type="ECO:0000256" key="3">
    <source>
        <dbReference type="ARBA" id="ARBA00022670"/>
    </source>
</evidence>
<keyword evidence="6" id="KW-0862">Zinc</keyword>
<feature type="non-terminal residue" evidence="11">
    <location>
        <position position="1"/>
    </location>
</feature>
<feature type="compositionally biased region" description="Low complexity" evidence="8">
    <location>
        <begin position="52"/>
        <end position="81"/>
    </location>
</feature>
<dbReference type="Pfam" id="PF05649">
    <property type="entry name" value="Peptidase_M13_N"/>
    <property type="match status" value="1"/>
</dbReference>
<dbReference type="Gene3D" id="3.40.390.10">
    <property type="entry name" value="Collagenase (Catalytic Domain)"/>
    <property type="match status" value="1"/>
</dbReference>
<accession>A0AAV2PPI3</accession>
<evidence type="ECO:0000256" key="8">
    <source>
        <dbReference type="SAM" id="MobiDB-lite"/>
    </source>
</evidence>
<organism evidence="11 12">
    <name type="scientific">Meganyctiphanes norvegica</name>
    <name type="common">Northern krill</name>
    <name type="synonym">Thysanopoda norvegica</name>
    <dbReference type="NCBI Taxonomy" id="48144"/>
    <lineage>
        <taxon>Eukaryota</taxon>
        <taxon>Metazoa</taxon>
        <taxon>Ecdysozoa</taxon>
        <taxon>Arthropoda</taxon>
        <taxon>Crustacea</taxon>
        <taxon>Multicrustacea</taxon>
        <taxon>Malacostraca</taxon>
        <taxon>Eumalacostraca</taxon>
        <taxon>Eucarida</taxon>
        <taxon>Euphausiacea</taxon>
        <taxon>Euphausiidae</taxon>
        <taxon>Meganyctiphanes</taxon>
    </lineage>
</organism>
<feature type="region of interest" description="Disordered" evidence="8">
    <location>
        <begin position="52"/>
        <end position="165"/>
    </location>
</feature>
<dbReference type="Proteomes" id="UP001497623">
    <property type="component" value="Unassembled WGS sequence"/>
</dbReference>
<dbReference type="InterPro" id="IPR018497">
    <property type="entry name" value="Peptidase_M13_C"/>
</dbReference>
<evidence type="ECO:0000256" key="6">
    <source>
        <dbReference type="ARBA" id="ARBA00022833"/>
    </source>
</evidence>
<evidence type="ECO:0000313" key="11">
    <source>
        <dbReference type="EMBL" id="CAL4060805.1"/>
    </source>
</evidence>
<feature type="domain" description="Peptidase M13 C-terminal" evidence="9">
    <location>
        <begin position="923"/>
        <end position="988"/>
    </location>
</feature>